<dbReference type="InterPro" id="IPR029058">
    <property type="entry name" value="AB_hydrolase_fold"/>
</dbReference>
<dbReference type="AlphaFoldDB" id="A0AAU7VX30"/>
<name>A0AAU7VX30_9MICO</name>
<evidence type="ECO:0000313" key="2">
    <source>
        <dbReference type="EMBL" id="XBX78380.1"/>
    </source>
</evidence>
<dbReference type="Pfam" id="PF12697">
    <property type="entry name" value="Abhydrolase_6"/>
    <property type="match status" value="1"/>
</dbReference>
<gene>
    <name evidence="2" type="ORF">ABS642_21160</name>
</gene>
<dbReference type="InterPro" id="IPR000073">
    <property type="entry name" value="AB_hydrolase_1"/>
</dbReference>
<accession>A0AAU7VX30</accession>
<sequence>MTEPVSAFVGRSWSTWTEPEVIEVDGVPTAYRREGDGPTTVFLHAEVGTRGWFPLHQELAKSVDLIAPEHPGFGDTPLGAGFDEWTDWVLHYEGFFRALGLGRVHLIGDSVGAWIAANLAAYYPDRFGSVSLIAPLGLRLREVESVDAFRLDDAEKDHIYFNGRQERYADLLSQENELEDAIQALGESTALALLTWNPRYDRKLDTRLQRVIAPTLVLGVEEDRFASNRMAERYAELIPDARLTVVEGADGESSSHRVALEQPADVADVIARHIIEHD</sequence>
<dbReference type="EMBL" id="CP158357">
    <property type="protein sequence ID" value="XBX78380.1"/>
    <property type="molecule type" value="Genomic_DNA"/>
</dbReference>
<dbReference type="InterPro" id="IPR050266">
    <property type="entry name" value="AB_hydrolase_sf"/>
</dbReference>
<dbReference type="PRINTS" id="PR00111">
    <property type="entry name" value="ABHYDROLASE"/>
</dbReference>
<protein>
    <submittedName>
        <fullName evidence="2">Alpha/beta hydrolase</fullName>
    </submittedName>
</protein>
<organism evidence="2">
    <name type="scientific">Microbacterium sp. A8/3-1</name>
    <dbReference type="NCBI Taxonomy" id="3160749"/>
    <lineage>
        <taxon>Bacteria</taxon>
        <taxon>Bacillati</taxon>
        <taxon>Actinomycetota</taxon>
        <taxon>Actinomycetes</taxon>
        <taxon>Micrococcales</taxon>
        <taxon>Microbacteriaceae</taxon>
        <taxon>Microbacterium</taxon>
    </lineage>
</organism>
<dbReference type="PANTHER" id="PTHR43798">
    <property type="entry name" value="MONOACYLGLYCEROL LIPASE"/>
    <property type="match status" value="1"/>
</dbReference>
<proteinExistence type="predicted"/>
<dbReference type="SUPFAM" id="SSF53474">
    <property type="entry name" value="alpha/beta-Hydrolases"/>
    <property type="match status" value="1"/>
</dbReference>
<evidence type="ECO:0000259" key="1">
    <source>
        <dbReference type="Pfam" id="PF12697"/>
    </source>
</evidence>
<dbReference type="RefSeq" id="WP_350351648.1">
    <property type="nucleotide sequence ID" value="NZ_CP158357.1"/>
</dbReference>
<keyword evidence="2" id="KW-0378">Hydrolase</keyword>
<feature type="domain" description="AB hydrolase-1" evidence="1">
    <location>
        <begin position="41"/>
        <end position="269"/>
    </location>
</feature>
<dbReference type="Gene3D" id="3.40.50.1820">
    <property type="entry name" value="alpha/beta hydrolase"/>
    <property type="match status" value="1"/>
</dbReference>
<reference evidence="2" key="1">
    <citation type="submission" date="2024-06" db="EMBL/GenBank/DDBJ databases">
        <title>Draft genome sequence of Microbacterium sp. strain A8/3-1, isolated from Oxytropis tragacanthoides Fisch. ex DC. Root nodules in the Altai region of Russia.</title>
        <authorList>
            <person name="Sazanova A."/>
            <person name="Guro P."/>
            <person name="Kuznetsova I."/>
            <person name="Belimov A."/>
            <person name="Safronova V."/>
        </authorList>
    </citation>
    <scope>NUCLEOTIDE SEQUENCE</scope>
    <source>
        <strain evidence="2">A8/3-1</strain>
    </source>
</reference>
<dbReference type="GO" id="GO:0016787">
    <property type="term" value="F:hydrolase activity"/>
    <property type="evidence" value="ECO:0007669"/>
    <property type="project" value="UniProtKB-KW"/>
</dbReference>